<feature type="non-terminal residue" evidence="2">
    <location>
        <position position="1"/>
    </location>
</feature>
<dbReference type="PANTHER" id="PTHR35462:SF2">
    <property type="entry name" value="TRANSMEMBRANE PROTEIN"/>
    <property type="match status" value="1"/>
</dbReference>
<keyword evidence="1" id="KW-0812">Transmembrane</keyword>
<sequence length="143" mass="15715">TSEEHRTELFVNAPWQSKFATRPGRLPPWARSRRSPMEDGDAWWAPDKLQHLLACLLIALLVSAFLGRSRHRFLRRRSLPLGCVAALAAGAAKEAGDEIGVWESAGGSLKDGAADVLAAAVLLSLWRGLRFKRVDRDGEVSMV</sequence>
<proteinExistence type="predicted"/>
<dbReference type="EMBL" id="GDJX01010774">
    <property type="protein sequence ID" value="JAT57162.1"/>
    <property type="molecule type" value="Transcribed_RNA"/>
</dbReference>
<reference evidence="2" key="1">
    <citation type="submission" date="2015-07" db="EMBL/GenBank/DDBJ databases">
        <title>Transcriptome Assembly of Anthurium amnicola.</title>
        <authorList>
            <person name="Suzuki J."/>
        </authorList>
    </citation>
    <scope>NUCLEOTIDE SEQUENCE</scope>
</reference>
<dbReference type="PANTHER" id="PTHR35462">
    <property type="match status" value="1"/>
</dbReference>
<evidence type="ECO:0000313" key="2">
    <source>
        <dbReference type="EMBL" id="JAT57162.1"/>
    </source>
</evidence>
<name>A0A1D1YRC2_9ARAE</name>
<protein>
    <submittedName>
        <fullName evidence="2">Uncharacterized protein yfiM</fullName>
    </submittedName>
</protein>
<evidence type="ECO:0000256" key="1">
    <source>
        <dbReference type="SAM" id="Phobius"/>
    </source>
</evidence>
<dbReference type="AlphaFoldDB" id="A0A1D1YRC2"/>
<accession>A0A1D1YRC2</accession>
<keyword evidence="1" id="KW-1133">Transmembrane helix</keyword>
<gene>
    <name evidence="2" type="primary">yfiM_1</name>
    <name evidence="2" type="ORF">g.105366</name>
</gene>
<keyword evidence="1" id="KW-0472">Membrane</keyword>
<organism evidence="2">
    <name type="scientific">Anthurium amnicola</name>
    <dbReference type="NCBI Taxonomy" id="1678845"/>
    <lineage>
        <taxon>Eukaryota</taxon>
        <taxon>Viridiplantae</taxon>
        <taxon>Streptophyta</taxon>
        <taxon>Embryophyta</taxon>
        <taxon>Tracheophyta</taxon>
        <taxon>Spermatophyta</taxon>
        <taxon>Magnoliopsida</taxon>
        <taxon>Liliopsida</taxon>
        <taxon>Araceae</taxon>
        <taxon>Pothoideae</taxon>
        <taxon>Potheae</taxon>
        <taxon>Anthurium</taxon>
    </lineage>
</organism>
<feature type="transmembrane region" description="Helical" evidence="1">
    <location>
        <begin position="49"/>
        <end position="67"/>
    </location>
</feature>